<organism evidence="1 2">
    <name type="scientific">Tessaracoccus flavescens</name>
    <dbReference type="NCBI Taxonomy" id="399497"/>
    <lineage>
        <taxon>Bacteria</taxon>
        <taxon>Bacillati</taxon>
        <taxon>Actinomycetota</taxon>
        <taxon>Actinomycetes</taxon>
        <taxon>Propionibacteriales</taxon>
        <taxon>Propionibacteriaceae</taxon>
        <taxon>Tessaracoccus</taxon>
    </lineage>
</organism>
<dbReference type="Proteomes" id="UP000188235">
    <property type="component" value="Chromosome"/>
</dbReference>
<gene>
    <name evidence="1" type="ORF">BW733_16990</name>
</gene>
<sequence length="262" mass="29083">MPSPKAVPWRIYLLIDPTSGPTNHALGTIFYVGLRSELPEPVDLREATQPQALPEEEVAARERLESLNAEGVRVITEVIPEQWRETSNPPGLPRVVGTLCATLHPAPLNVRHSGIRWPGSLAQAVENAREVPVPEGGVIIRRHQGSVPVATLPLLDPDDLFEQQVEFVEGRNSPREVSNRLADGGPLPLFLVAEGRTERGVLPSNFVLGAWMIERIEPVDEERLRWRVVRADDGETEGALRRRYLHHLVDAGDPAVLRLRKA</sequence>
<reference evidence="1 2" key="1">
    <citation type="journal article" date="2008" name="Int. J. Syst. Evol. Microbiol.">
        <title>Tessaracoccus flavescens sp. nov., isolated from marine sediment.</title>
        <authorList>
            <person name="Lee D.W."/>
            <person name="Lee S.D."/>
        </authorList>
    </citation>
    <scope>NUCLEOTIDE SEQUENCE [LARGE SCALE GENOMIC DNA]</scope>
    <source>
        <strain evidence="1 2">SST-39T</strain>
    </source>
</reference>
<dbReference type="EMBL" id="CP019607">
    <property type="protein sequence ID" value="AQP52265.1"/>
    <property type="molecule type" value="Genomic_DNA"/>
</dbReference>
<accession>A0A1Q2D1W0</accession>
<name>A0A1Q2D1W0_9ACTN</name>
<dbReference type="AlphaFoldDB" id="A0A1Q2D1W0"/>
<evidence type="ECO:0000313" key="2">
    <source>
        <dbReference type="Proteomes" id="UP000188235"/>
    </source>
</evidence>
<proteinExistence type="predicted"/>
<keyword evidence="2" id="KW-1185">Reference proteome</keyword>
<protein>
    <submittedName>
        <fullName evidence="1">Uncharacterized protein</fullName>
    </submittedName>
</protein>
<evidence type="ECO:0000313" key="1">
    <source>
        <dbReference type="EMBL" id="AQP52265.1"/>
    </source>
</evidence>
<dbReference type="KEGG" id="tfa:BW733_16990"/>